<organism evidence="2">
    <name type="scientific">Erysipelothrix tonsillarum</name>
    <dbReference type="NCBI Taxonomy" id="38402"/>
    <lineage>
        <taxon>Bacteria</taxon>
        <taxon>Bacillati</taxon>
        <taxon>Bacillota</taxon>
        <taxon>Erysipelotrichia</taxon>
        <taxon>Erysipelotrichales</taxon>
        <taxon>Erysipelotrichaceae</taxon>
        <taxon>Erysipelothrix</taxon>
    </lineage>
</organism>
<dbReference type="Pfam" id="PF00534">
    <property type="entry name" value="Glycos_transf_1"/>
    <property type="match status" value="1"/>
</dbReference>
<evidence type="ECO:0000313" key="2">
    <source>
        <dbReference type="EMBL" id="BCB22807.1"/>
    </source>
</evidence>
<dbReference type="AlphaFoldDB" id="A0A6S6I2N6"/>
<name>A0A6S6I2N6_9FIRM</name>
<dbReference type="EMBL" id="LC528615">
    <property type="protein sequence ID" value="BCB22807.1"/>
    <property type="molecule type" value="Genomic_DNA"/>
</dbReference>
<reference evidence="2" key="1">
    <citation type="submission" date="2020-02" db="EMBL/GenBank/DDBJ databases">
        <title>Development of a multiplex PCR-based assay for rapid serotyping of Erysipelothrix species.</title>
        <authorList>
            <person name="Shimoji Y."/>
            <person name="Shiraiwa K."/>
            <person name="Tominaga H."/>
            <person name="Nishikawa S."/>
            <person name="Eguchi M."/>
            <person name="Hikono H."/>
            <person name="Ogawa Y."/>
        </authorList>
    </citation>
    <scope>NUCLEOTIDE SEQUENCE</scope>
    <source>
        <strain evidence="2">Bano 107</strain>
    </source>
</reference>
<feature type="domain" description="Glycosyl transferase family 1" evidence="1">
    <location>
        <begin position="172"/>
        <end position="334"/>
    </location>
</feature>
<dbReference type="PANTHER" id="PTHR12526:SF630">
    <property type="entry name" value="GLYCOSYLTRANSFERASE"/>
    <property type="match status" value="1"/>
</dbReference>
<proteinExistence type="predicted"/>
<dbReference type="CDD" id="cd03811">
    <property type="entry name" value="GT4_GT28_WabH-like"/>
    <property type="match status" value="1"/>
</dbReference>
<dbReference type="SUPFAM" id="SSF53756">
    <property type="entry name" value="UDP-Glycosyltransferase/glycogen phosphorylase"/>
    <property type="match status" value="1"/>
</dbReference>
<evidence type="ECO:0000259" key="1">
    <source>
        <dbReference type="Pfam" id="PF00534"/>
    </source>
</evidence>
<dbReference type="GO" id="GO:0016757">
    <property type="term" value="F:glycosyltransferase activity"/>
    <property type="evidence" value="ECO:0007669"/>
    <property type="project" value="InterPro"/>
</dbReference>
<dbReference type="InterPro" id="IPR001296">
    <property type="entry name" value="Glyco_trans_1"/>
</dbReference>
<dbReference type="Gene3D" id="3.40.50.2000">
    <property type="entry name" value="Glycogen Phosphorylase B"/>
    <property type="match status" value="2"/>
</dbReference>
<dbReference type="PANTHER" id="PTHR12526">
    <property type="entry name" value="GLYCOSYLTRANSFERASE"/>
    <property type="match status" value="1"/>
</dbReference>
<protein>
    <submittedName>
        <fullName evidence="2">Glycosyltransferase</fullName>
    </submittedName>
</protein>
<accession>A0A6S6I2N6</accession>
<keyword evidence="2" id="KW-0808">Transferase</keyword>
<sequence>MKINLLVYHLDLGGVEKTVVDLANQLVDLDHDVTITTIYKFKPEKFVIDERVNLVKNLGFYFKGLNSLIMKVPSKLLYKIFVKDKYDLEIAFQAELPTDIIANSSNRDSIKYSWIHGVGVKKFDNYEIFDKIIFVSEDVKNFYSDKLNLKCGDKLKVVYNAMDFVEISEKSKIQEDEIDNEKITFISVGRLSQEKNFDRLIDAFYTVDMNTDVDCELIIVGSGVLYDTLHKKIESLNMQEKIKLLGFQKNPYKYMANSDVYVCSSDYEGFNVAVTEAGFLDLPIVTTAVFGSRELLGENQYGVVVDISTEALAHGMAQMLDVEMRNKYKKIIKNRVTQLFIDTRDKQVEDLFLDNIKESKTNI</sequence>